<sequence>MTNRAGYMKNAPDGTQAGLHVDLEHRREVSAGRSRTVDPPTVRSVGWEIGASTCGPVTCVSGRSEHQNTRVKG</sequence>
<organism evidence="1 2">
    <name type="scientific">Streptomyces lydicamycinicus</name>
    <dbReference type="NCBI Taxonomy" id="1546107"/>
    <lineage>
        <taxon>Bacteria</taxon>
        <taxon>Bacillati</taxon>
        <taxon>Actinomycetota</taxon>
        <taxon>Actinomycetes</taxon>
        <taxon>Kitasatosporales</taxon>
        <taxon>Streptomycetaceae</taxon>
        <taxon>Streptomyces</taxon>
    </lineage>
</organism>
<keyword evidence="2" id="KW-1185">Reference proteome</keyword>
<name>A0A0P4R9A5_9ACTN</name>
<dbReference type="Proteomes" id="UP000048965">
    <property type="component" value="Unassembled WGS sequence"/>
</dbReference>
<evidence type="ECO:0000313" key="1">
    <source>
        <dbReference type="EMBL" id="GAO10026.1"/>
    </source>
</evidence>
<gene>
    <name evidence="1" type="ORF">TPA0598_06_01910</name>
</gene>
<dbReference type="AlphaFoldDB" id="A0A0P4R9A5"/>
<proteinExistence type="predicted"/>
<reference evidence="1 2" key="2">
    <citation type="journal article" date="2015" name="Stand. Genomic Sci.">
        <title>Draft genome sequence of marine-derived Streptomyces sp. TP-A0598, a producer of anti-MRSA antibiotic lydicamycins.</title>
        <authorList>
            <person name="Komaki H."/>
            <person name="Ichikawa N."/>
            <person name="Hosoyama A."/>
            <person name="Fujita N."/>
            <person name="Igarashi Y."/>
        </authorList>
    </citation>
    <scope>NUCLEOTIDE SEQUENCE [LARGE SCALE GENOMIC DNA]</scope>
    <source>
        <strain evidence="1 2">NBRC 110027</strain>
    </source>
</reference>
<protein>
    <submittedName>
        <fullName evidence="1">Phage tail protein</fullName>
    </submittedName>
</protein>
<accession>A0A0P4R9A5</accession>
<evidence type="ECO:0000313" key="2">
    <source>
        <dbReference type="Proteomes" id="UP000048965"/>
    </source>
</evidence>
<dbReference type="EMBL" id="BBNO01000006">
    <property type="protein sequence ID" value="GAO10026.1"/>
    <property type="molecule type" value="Genomic_DNA"/>
</dbReference>
<reference evidence="2" key="1">
    <citation type="submission" date="2014-09" db="EMBL/GenBank/DDBJ databases">
        <title>Whole genome shotgun sequence of Streptomyces sp. NBRC 110027.</title>
        <authorList>
            <person name="Komaki H."/>
            <person name="Ichikawa N."/>
            <person name="Katano-Makiyama Y."/>
            <person name="Hosoyama A."/>
            <person name="Hashimoto M."/>
            <person name="Uohara A."/>
            <person name="Kitahashi Y."/>
            <person name="Ohji S."/>
            <person name="Kimura A."/>
            <person name="Yamazoe A."/>
            <person name="Igarashi Y."/>
            <person name="Fujita N."/>
        </authorList>
    </citation>
    <scope>NUCLEOTIDE SEQUENCE [LARGE SCALE GENOMIC DNA]</scope>
    <source>
        <strain evidence="2">NBRC 110027</strain>
    </source>
</reference>
<comment type="caution">
    <text evidence="1">The sequence shown here is derived from an EMBL/GenBank/DDBJ whole genome shotgun (WGS) entry which is preliminary data.</text>
</comment>